<name>A0ABD7HMG8_9MYCO</name>
<evidence type="ECO:0000256" key="1">
    <source>
        <dbReference type="SAM" id="MobiDB-lite"/>
    </source>
</evidence>
<dbReference type="Proteomes" id="UP000284557">
    <property type="component" value="Unassembled WGS sequence"/>
</dbReference>
<gene>
    <name evidence="2" type="ORF">D2E76_16595</name>
</gene>
<feature type="region of interest" description="Disordered" evidence="1">
    <location>
        <begin position="92"/>
        <end position="111"/>
    </location>
</feature>
<reference evidence="2 3" key="1">
    <citation type="submission" date="2018-08" db="EMBL/GenBank/DDBJ databases">
        <title>Linezolid Resistance in Mycobacterium abscessus: MIC Distribution and Comprehensive Investigation of Resistance Mechanisms.</title>
        <authorList>
            <person name="Ye M."/>
            <person name="Xu L."/>
            <person name="Zou Y."/>
            <person name="Li B."/>
            <person name="Guo Q."/>
            <person name="Zhang Y."/>
            <person name="Zhan M."/>
            <person name="Xu B."/>
            <person name="Yu F."/>
            <person name="Zhang Z."/>
            <person name="Chu H."/>
        </authorList>
    </citation>
    <scope>NUCLEOTIDE SEQUENCE [LARGE SCALE GENOMIC DNA]</scope>
    <source>
        <strain evidence="2 3">G143</strain>
    </source>
</reference>
<dbReference type="EMBL" id="QXBN01000012">
    <property type="protein sequence ID" value="RIT36867.1"/>
    <property type="molecule type" value="Genomic_DNA"/>
</dbReference>
<comment type="caution">
    <text evidence="2">The sequence shown here is derived from an EMBL/GenBank/DDBJ whole genome shotgun (WGS) entry which is preliminary data.</text>
</comment>
<organism evidence="2 3">
    <name type="scientific">Mycobacteroides abscessus</name>
    <dbReference type="NCBI Taxonomy" id="36809"/>
    <lineage>
        <taxon>Bacteria</taxon>
        <taxon>Bacillati</taxon>
        <taxon>Actinomycetota</taxon>
        <taxon>Actinomycetes</taxon>
        <taxon>Mycobacteriales</taxon>
        <taxon>Mycobacteriaceae</taxon>
        <taxon>Mycobacteroides</taxon>
    </lineage>
</organism>
<protein>
    <submittedName>
        <fullName evidence="2">Uncharacterized protein</fullName>
    </submittedName>
</protein>
<evidence type="ECO:0000313" key="3">
    <source>
        <dbReference type="Proteomes" id="UP000284557"/>
    </source>
</evidence>
<accession>A0ABD7HMG8</accession>
<proteinExistence type="predicted"/>
<feature type="compositionally biased region" description="Polar residues" evidence="1">
    <location>
        <begin position="100"/>
        <end position="111"/>
    </location>
</feature>
<evidence type="ECO:0000313" key="2">
    <source>
        <dbReference type="EMBL" id="RIT36867.1"/>
    </source>
</evidence>
<sequence length="111" mass="12098">MTTSVDRRALTAYLEVLNTRLASADAVKARIQTFRNKEKSESSSVAVPFRPTSEVLGGGDMKMLRAVEAYAKKTAGVRDSLKSFLESTADVDAEHGGQVSKESNSDRTWTI</sequence>
<dbReference type="AlphaFoldDB" id="A0ABD7HMG8"/>
<dbReference type="RefSeq" id="WP_119596512.1">
    <property type="nucleotide sequence ID" value="NZ_QXBN01000012.1"/>
</dbReference>